<evidence type="ECO:0000256" key="1">
    <source>
        <dbReference type="SAM" id="Phobius"/>
    </source>
</evidence>
<keyword evidence="1" id="KW-0472">Membrane</keyword>
<protein>
    <recommendedName>
        <fullName evidence="4">Integral membrane protein</fullName>
    </recommendedName>
</protein>
<evidence type="ECO:0000313" key="3">
    <source>
        <dbReference type="Proteomes" id="UP000005536"/>
    </source>
</evidence>
<dbReference type="Pfam" id="PF03083">
    <property type="entry name" value="MtN3_slv"/>
    <property type="match status" value="1"/>
</dbReference>
<name>D4DNK0_NEIEG</name>
<comment type="caution">
    <text evidence="2">The sequence shown here is derived from an EMBL/GenBank/DDBJ whole genome shotgun (WGS) entry which is preliminary data.</text>
</comment>
<dbReference type="GO" id="GO:0016020">
    <property type="term" value="C:membrane"/>
    <property type="evidence" value="ECO:0007669"/>
    <property type="project" value="InterPro"/>
</dbReference>
<evidence type="ECO:0000313" key="2">
    <source>
        <dbReference type="EMBL" id="EFE50476.1"/>
    </source>
</evidence>
<dbReference type="InterPro" id="IPR004316">
    <property type="entry name" value="SWEET_rpt"/>
</dbReference>
<feature type="transmembrane region" description="Helical" evidence="1">
    <location>
        <begin position="71"/>
        <end position="89"/>
    </location>
</feature>
<accession>D4DNK0</accession>
<proteinExistence type="predicted"/>
<organism evidence="2 3">
    <name type="scientific">Neisseria elongata subsp. glycolytica ATCC 29315</name>
    <dbReference type="NCBI Taxonomy" id="546263"/>
    <lineage>
        <taxon>Bacteria</taxon>
        <taxon>Pseudomonadati</taxon>
        <taxon>Pseudomonadota</taxon>
        <taxon>Betaproteobacteria</taxon>
        <taxon>Neisseriales</taxon>
        <taxon>Neisseriaceae</taxon>
        <taxon>Neisseria</taxon>
    </lineage>
</organism>
<reference evidence="2 3" key="1">
    <citation type="submission" date="2010-02" db="EMBL/GenBank/DDBJ databases">
        <authorList>
            <person name="Weinstock G."/>
            <person name="Sodergren E."/>
            <person name="Clifton S."/>
            <person name="Fulton L."/>
            <person name="Fulton B."/>
            <person name="Courtney L."/>
            <person name="Fronick C."/>
            <person name="Harrison M."/>
            <person name="Strong C."/>
            <person name="Farmer C."/>
            <person name="Delahaunty K."/>
            <person name="Markovic C."/>
            <person name="Hall O."/>
            <person name="Minx P."/>
            <person name="Tomlinson C."/>
            <person name="Mitreva M."/>
            <person name="Nelson J."/>
            <person name="Hou S."/>
            <person name="Wollam A."/>
            <person name="Pepin K.H."/>
            <person name="Johnson M."/>
            <person name="Bhonagiri V."/>
            <person name="Zhang X."/>
            <person name="Suruliraj S."/>
            <person name="Warren W."/>
            <person name="Chinwalla A."/>
            <person name="Mardis E.R."/>
            <person name="Wilson R.K."/>
        </authorList>
    </citation>
    <scope>NUCLEOTIDE SEQUENCE [LARGE SCALE GENOMIC DNA]</scope>
    <source>
        <strain evidence="2 3">ATCC 29315</strain>
    </source>
</reference>
<feature type="transmembrane region" description="Helical" evidence="1">
    <location>
        <begin position="96"/>
        <end position="114"/>
    </location>
</feature>
<dbReference type="EMBL" id="ADBF01000016">
    <property type="protein sequence ID" value="EFE50476.1"/>
    <property type="molecule type" value="Genomic_DNA"/>
</dbReference>
<dbReference type="Gene3D" id="1.20.1280.290">
    <property type="match status" value="1"/>
</dbReference>
<evidence type="ECO:0008006" key="4">
    <source>
        <dbReference type="Google" id="ProtNLM"/>
    </source>
</evidence>
<keyword evidence="1" id="KW-0812">Transmembrane</keyword>
<sequence length="117" mass="13282">MRLRLFPRLSQPAYIIYRLDFHIKRRLTTMISKAKFNTVVGSIGAAMGIFVFVAYIPQIIANIQGAKAQPWQPLFAAVSCLIWVLYGWSKEPRKDWILIIPNAVGVILGFLTFLTSL</sequence>
<feature type="transmembrane region" description="Helical" evidence="1">
    <location>
        <begin position="34"/>
        <end position="56"/>
    </location>
</feature>
<keyword evidence="1" id="KW-1133">Transmembrane helix</keyword>
<dbReference type="AlphaFoldDB" id="D4DNK0"/>
<gene>
    <name evidence="2" type="ORF">NEIELOOT_00633</name>
</gene>
<dbReference type="Proteomes" id="UP000005536">
    <property type="component" value="Unassembled WGS sequence"/>
</dbReference>
<dbReference type="STRING" id="546263.NELON_05905"/>